<feature type="region of interest" description="Disordered" evidence="1">
    <location>
        <begin position="110"/>
        <end position="134"/>
    </location>
</feature>
<feature type="compositionally biased region" description="Basic and acidic residues" evidence="1">
    <location>
        <begin position="963"/>
        <end position="981"/>
    </location>
</feature>
<feature type="compositionally biased region" description="Pro residues" evidence="1">
    <location>
        <begin position="25"/>
        <end position="55"/>
    </location>
</feature>
<dbReference type="InterPro" id="IPR042201">
    <property type="entry name" value="FH2_Formin_sf"/>
</dbReference>
<dbReference type="PANTHER" id="PTHR46345">
    <property type="entry name" value="INVERTED FORMIN-2"/>
    <property type="match status" value="1"/>
</dbReference>
<feature type="compositionally biased region" description="Low complexity" evidence="1">
    <location>
        <begin position="1156"/>
        <end position="1173"/>
    </location>
</feature>
<dbReference type="InterPro" id="IPR015425">
    <property type="entry name" value="FH2_Formin"/>
</dbReference>
<feature type="compositionally biased region" description="Polar residues" evidence="1">
    <location>
        <begin position="865"/>
        <end position="880"/>
    </location>
</feature>
<dbReference type="OrthoDB" id="26518at2759"/>
<sequence length="1211" mass="132812">MHVMTSLCPANEREDCGSEGRPEAPTTPPPSHSPAPNPPAPPPLPPPPPPPPPGTGNPTHGLRKKRRVRSFFWKTIPEEKVRGKPNIWTLAVRQQQYQIDVRTVEELFGQQEEQMRSTSHSGGSRSSRGSLTRGASFKDTDEISILDSKRGMNVGIFLKQFKKSNVSIIEDIRFGNSKPYGSGPLKELLKLLPESEEARKLRAFKGDASKLTLVDSFMYLLIQVPSFEVRIEAMVLKEEFSPSCSVMSNEIDVIRDATKELMTCEELHAVLHLVLQAGNIMNAGGYAGNAVGFKLSSLLSLADTKANKPGMNLLHFVALEAQKKDESLLKFPEKLQHVQSAVRISVENIESEFQSLYVRTRALEEKIQKDAELLQQLDQFLQSCTRMLQDLKKRRLDLRKEGNTLIDFFCEDKDAFKLDDCFRIFQDFCLKFKKAVKDNRERELKEAARQRRLRELEEKRSMWAGIGQDQAGGFGRSSSENDVETLTKEGLLDFLQQRPLSPHSHGPLGRSSSARRHRHTMAASAVAADRQLQSYLELFGTDDPAKFNSLPRPGRPHHRRTAAWLLSQDVNRDRELGPKALLSCGKQVTSPGGDADPLSPLAARPAVYFNSNDNDDDDDDQSVFNDNELTTVSEGGLALRRNRNKNAFQRGTGTGSGTGTTGMGQMSVSVERCTLVPELQHFDLLGNVDSKDGDEQETRLISRGGGAIEVTDLEREREPPKTLVLDTPPSSGSSGRGQDGPRTAWDFRVPSSQKEEEEDTSTVSSTTCDTPLPLDTPVSNKKPIFYILDCTETDCSVTLDLSEIDSSPIKRGVVFETNTNAPDASDDQTNPKDRSSLSSHLESASTSEPSALESPSANEPPETKCPSTNETPVLKSTSEIAVSVAPSTDAEEAASDSCDTTEEKPAPVKSPRPVRAKTKPPSKSPVSRAVTGRPTRTRVSVENQNMRKVVPLTKLGRAGSVIKRAERPLGHESSEPRRPLRDQSAPARRGERNVRATRHSSLPPEESKGQRVSPIGISVGGGTSISRWARDQTPRKPSFRKPSAKPVRNVPKPPPEEKMCRSTLRALAQVASATEGGVPPQTPTHGVLPSFARNTVASSSRTKKDPMMIAADSNPPTPSKSATLGRTGSLKQTASRAVPASGQQHVGRGEEKPPCSLRRVQSVRASSRSGQRAETPPPGGRERSRKSSSFSEKSAHLKDSSSCKSFKPTWK</sequence>
<feature type="compositionally biased region" description="Polar residues" evidence="1">
    <location>
        <begin position="1119"/>
        <end position="1135"/>
    </location>
</feature>
<proteinExistence type="predicted"/>
<evidence type="ECO:0000259" key="2">
    <source>
        <dbReference type="PROSITE" id="PS51444"/>
    </source>
</evidence>
<feature type="compositionally biased region" description="Low complexity" evidence="1">
    <location>
        <begin position="836"/>
        <end position="850"/>
    </location>
</feature>
<dbReference type="Gene3D" id="1.20.58.2220">
    <property type="entry name" value="Formin, FH2 domain"/>
    <property type="match status" value="1"/>
</dbReference>
<protein>
    <recommendedName>
        <fullName evidence="2">FH2 domain-containing protein</fullName>
    </recommendedName>
</protein>
<dbReference type="Pfam" id="PF02181">
    <property type="entry name" value="FH2"/>
    <property type="match status" value="1"/>
</dbReference>
<feature type="compositionally biased region" description="Basic and acidic residues" evidence="1">
    <location>
        <begin position="689"/>
        <end position="700"/>
    </location>
</feature>
<feature type="region of interest" description="Disordered" evidence="1">
    <location>
        <begin position="1"/>
        <end position="65"/>
    </location>
</feature>
<feature type="domain" description="FH2" evidence="2">
    <location>
        <begin position="58"/>
        <end position="458"/>
    </location>
</feature>
<feature type="compositionally biased region" description="Low complexity" evidence="1">
    <location>
        <begin position="761"/>
        <end position="776"/>
    </location>
</feature>
<feature type="compositionally biased region" description="Basic and acidic residues" evidence="1">
    <location>
        <begin position="11"/>
        <end position="22"/>
    </location>
</feature>
<dbReference type="AlphaFoldDB" id="A0A8T3CYF6"/>
<evidence type="ECO:0000313" key="3">
    <source>
        <dbReference type="EMBL" id="KAI1887438.1"/>
    </source>
</evidence>
<dbReference type="PANTHER" id="PTHR46345:SF11">
    <property type="entry name" value="FORMIN-J-LIKE"/>
    <property type="match status" value="1"/>
</dbReference>
<feature type="region of interest" description="Disordered" evidence="1">
    <location>
        <begin position="818"/>
        <end position="1059"/>
    </location>
</feature>
<feature type="region of interest" description="Disordered" evidence="1">
    <location>
        <begin position="634"/>
        <end position="664"/>
    </location>
</feature>
<feature type="region of interest" description="Disordered" evidence="1">
    <location>
        <begin position="687"/>
        <end position="776"/>
    </location>
</feature>
<gene>
    <name evidence="3" type="ORF">AGOR_G00190300</name>
</gene>
<organism evidence="3 4">
    <name type="scientific">Albula goreensis</name>
    <dbReference type="NCBI Taxonomy" id="1534307"/>
    <lineage>
        <taxon>Eukaryota</taxon>
        <taxon>Metazoa</taxon>
        <taxon>Chordata</taxon>
        <taxon>Craniata</taxon>
        <taxon>Vertebrata</taxon>
        <taxon>Euteleostomi</taxon>
        <taxon>Actinopterygii</taxon>
        <taxon>Neopterygii</taxon>
        <taxon>Teleostei</taxon>
        <taxon>Albuliformes</taxon>
        <taxon>Albulidae</taxon>
        <taxon>Albula</taxon>
    </lineage>
</organism>
<dbReference type="SMART" id="SM00498">
    <property type="entry name" value="FH2"/>
    <property type="match status" value="1"/>
</dbReference>
<feature type="compositionally biased region" description="Low complexity" evidence="1">
    <location>
        <begin position="116"/>
        <end position="134"/>
    </location>
</feature>
<reference evidence="3" key="1">
    <citation type="submission" date="2021-01" db="EMBL/GenBank/DDBJ databases">
        <authorList>
            <person name="Zahm M."/>
            <person name="Roques C."/>
            <person name="Cabau C."/>
            <person name="Klopp C."/>
            <person name="Donnadieu C."/>
            <person name="Jouanno E."/>
            <person name="Lampietro C."/>
            <person name="Louis A."/>
            <person name="Herpin A."/>
            <person name="Echchiki A."/>
            <person name="Berthelot C."/>
            <person name="Parey E."/>
            <person name="Roest-Crollius H."/>
            <person name="Braasch I."/>
            <person name="Postlethwait J."/>
            <person name="Bobe J."/>
            <person name="Montfort J."/>
            <person name="Bouchez O."/>
            <person name="Begum T."/>
            <person name="Mejri S."/>
            <person name="Adams A."/>
            <person name="Chen W.-J."/>
            <person name="Guiguen Y."/>
        </authorList>
    </citation>
    <scope>NUCLEOTIDE SEQUENCE</scope>
    <source>
        <tissue evidence="3">Blood</tissue>
    </source>
</reference>
<dbReference type="SUPFAM" id="SSF101447">
    <property type="entry name" value="Formin homology 2 domain (FH2 domain)"/>
    <property type="match status" value="1"/>
</dbReference>
<feature type="region of interest" description="Disordered" evidence="1">
    <location>
        <begin position="1072"/>
        <end position="1211"/>
    </location>
</feature>
<keyword evidence="4" id="KW-1185">Reference proteome</keyword>
<comment type="caution">
    <text evidence="3">The sequence shown here is derived from an EMBL/GenBank/DDBJ whole genome shotgun (WGS) entry which is preliminary data.</text>
</comment>
<feature type="compositionally biased region" description="Gly residues" evidence="1">
    <location>
        <begin position="652"/>
        <end position="662"/>
    </location>
</feature>
<evidence type="ECO:0000256" key="1">
    <source>
        <dbReference type="SAM" id="MobiDB-lite"/>
    </source>
</evidence>
<accession>A0A8T3CYF6</accession>
<dbReference type="PROSITE" id="PS51444">
    <property type="entry name" value="FH2"/>
    <property type="match status" value="1"/>
</dbReference>
<dbReference type="EMBL" id="JAERUA010000018">
    <property type="protein sequence ID" value="KAI1887438.1"/>
    <property type="molecule type" value="Genomic_DNA"/>
</dbReference>
<name>A0A8T3CYF6_9TELE</name>
<feature type="compositionally biased region" description="Polar residues" evidence="1">
    <location>
        <begin position="937"/>
        <end position="946"/>
    </location>
</feature>
<evidence type="ECO:0000313" key="4">
    <source>
        <dbReference type="Proteomes" id="UP000829720"/>
    </source>
</evidence>
<dbReference type="Proteomes" id="UP000829720">
    <property type="component" value="Unassembled WGS sequence"/>
</dbReference>